<reference evidence="2 3" key="1">
    <citation type="submission" date="2019-12" db="EMBL/GenBank/DDBJ databases">
        <title>Chromosome-level assembly of the Caenorhabditis remanei genome.</title>
        <authorList>
            <person name="Teterina A.A."/>
            <person name="Willis J.H."/>
            <person name="Phillips P.C."/>
        </authorList>
    </citation>
    <scope>NUCLEOTIDE SEQUENCE [LARGE SCALE GENOMIC DNA]</scope>
    <source>
        <strain evidence="2 3">PX506</strain>
        <tissue evidence="2">Whole organism</tissue>
    </source>
</reference>
<proteinExistence type="predicted"/>
<feature type="compositionally biased region" description="Polar residues" evidence="1">
    <location>
        <begin position="10"/>
        <end position="19"/>
    </location>
</feature>
<protein>
    <submittedName>
        <fullName evidence="2">Uncharacterized protein</fullName>
    </submittedName>
</protein>
<evidence type="ECO:0000313" key="2">
    <source>
        <dbReference type="EMBL" id="KAF1751132.1"/>
    </source>
</evidence>
<dbReference type="CTD" id="78776584"/>
<dbReference type="KEGG" id="crq:GCK72_017686"/>
<dbReference type="AlphaFoldDB" id="A0A6A5G968"/>
<name>A0A6A5G968_CAERE</name>
<evidence type="ECO:0000256" key="1">
    <source>
        <dbReference type="SAM" id="MobiDB-lite"/>
    </source>
</evidence>
<organism evidence="2 3">
    <name type="scientific">Caenorhabditis remanei</name>
    <name type="common">Caenorhabditis vulgaris</name>
    <dbReference type="NCBI Taxonomy" id="31234"/>
    <lineage>
        <taxon>Eukaryota</taxon>
        <taxon>Metazoa</taxon>
        <taxon>Ecdysozoa</taxon>
        <taxon>Nematoda</taxon>
        <taxon>Chromadorea</taxon>
        <taxon>Rhabditida</taxon>
        <taxon>Rhabditina</taxon>
        <taxon>Rhabditomorpha</taxon>
        <taxon>Rhabditoidea</taxon>
        <taxon>Rhabditidae</taxon>
        <taxon>Peloderinae</taxon>
        <taxon>Caenorhabditis</taxon>
    </lineage>
</organism>
<feature type="region of interest" description="Disordered" evidence="1">
    <location>
        <begin position="1"/>
        <end position="25"/>
    </location>
</feature>
<evidence type="ECO:0000313" key="3">
    <source>
        <dbReference type="Proteomes" id="UP000483820"/>
    </source>
</evidence>
<sequence length="67" mass="7471">MVDHHLAGIPSQTASSPCQTAAHPYRRPLESPVWSASAIQSNEWRMTCFDCDGGRKTKNRKTTKVVE</sequence>
<dbReference type="RefSeq" id="XP_053581115.1">
    <property type="nucleotide sequence ID" value="XM_053732202.1"/>
</dbReference>
<dbReference type="GeneID" id="78776584"/>
<gene>
    <name evidence="2" type="ORF">GCK72_017686</name>
</gene>
<dbReference type="Proteomes" id="UP000483820">
    <property type="component" value="Chromosome V"/>
</dbReference>
<dbReference type="EMBL" id="WUAV01000005">
    <property type="protein sequence ID" value="KAF1751132.1"/>
    <property type="molecule type" value="Genomic_DNA"/>
</dbReference>
<comment type="caution">
    <text evidence="2">The sequence shown here is derived from an EMBL/GenBank/DDBJ whole genome shotgun (WGS) entry which is preliminary data.</text>
</comment>
<accession>A0A6A5G968</accession>